<evidence type="ECO:0000313" key="3">
    <source>
        <dbReference type="Proteomes" id="UP001231924"/>
    </source>
</evidence>
<dbReference type="CDD" id="cd00130">
    <property type="entry name" value="PAS"/>
    <property type="match status" value="1"/>
</dbReference>
<dbReference type="SUPFAM" id="SSF55785">
    <property type="entry name" value="PYP-like sensor domain (PAS domain)"/>
    <property type="match status" value="1"/>
</dbReference>
<proteinExistence type="predicted"/>
<dbReference type="InterPro" id="IPR000014">
    <property type="entry name" value="PAS"/>
</dbReference>
<dbReference type="Pfam" id="PF08447">
    <property type="entry name" value="PAS_3"/>
    <property type="match status" value="1"/>
</dbReference>
<dbReference type="RefSeq" id="WP_286056506.1">
    <property type="nucleotide sequence ID" value="NZ_JASVWF010000008.1"/>
</dbReference>
<dbReference type="Gene3D" id="3.30.450.20">
    <property type="entry name" value="PAS domain"/>
    <property type="match status" value="1"/>
</dbReference>
<organism evidence="2 3">
    <name type="scientific">Actinomycetospora termitidis</name>
    <dbReference type="NCBI Taxonomy" id="3053470"/>
    <lineage>
        <taxon>Bacteria</taxon>
        <taxon>Bacillati</taxon>
        <taxon>Actinomycetota</taxon>
        <taxon>Actinomycetes</taxon>
        <taxon>Pseudonocardiales</taxon>
        <taxon>Pseudonocardiaceae</taxon>
        <taxon>Actinomycetospora</taxon>
    </lineage>
</organism>
<protein>
    <submittedName>
        <fullName evidence="2">PAS domain-containing protein</fullName>
    </submittedName>
</protein>
<dbReference type="InterPro" id="IPR035965">
    <property type="entry name" value="PAS-like_dom_sf"/>
</dbReference>
<feature type="domain" description="PAS fold-3" evidence="1">
    <location>
        <begin position="26"/>
        <end position="101"/>
    </location>
</feature>
<dbReference type="EMBL" id="JASVWF010000008">
    <property type="protein sequence ID" value="MDL5159903.1"/>
    <property type="molecule type" value="Genomic_DNA"/>
</dbReference>
<sequence length="233" mass="24706">MSGPGDLGGGMDRIGEYTWHPSTDRWEWNDTMFHLLGYLPGQVRPSRALVVSHKHPADRAQVEHVMADACSNRLAYTHRHRIVSVTGEVHEVTAIGFPVPDSPSLLLRGYLVHLATSLPTPTAGVLARPPARSDVPSFLPPTGPVAIPDPLGTVVWPTEAAREHDRLLGRAVDVLADVTELPGHAASALLAHLANVAALPLIVVAERVIAVSLDPDVEGLGGLLGGLAVPELP</sequence>
<gene>
    <name evidence="2" type="ORF">QRT03_28305</name>
</gene>
<name>A0ABT7MGU7_9PSEU</name>
<dbReference type="InterPro" id="IPR013655">
    <property type="entry name" value="PAS_fold_3"/>
</dbReference>
<accession>A0ABT7MGU7</accession>
<dbReference type="Proteomes" id="UP001231924">
    <property type="component" value="Unassembled WGS sequence"/>
</dbReference>
<evidence type="ECO:0000259" key="1">
    <source>
        <dbReference type="Pfam" id="PF08447"/>
    </source>
</evidence>
<keyword evidence="3" id="KW-1185">Reference proteome</keyword>
<reference evidence="2 3" key="1">
    <citation type="submission" date="2023-06" db="EMBL/GenBank/DDBJ databases">
        <title>Actinomycetospora Odt1-22.</title>
        <authorList>
            <person name="Supong K."/>
        </authorList>
    </citation>
    <scope>NUCLEOTIDE SEQUENCE [LARGE SCALE GENOMIC DNA]</scope>
    <source>
        <strain evidence="2 3">Odt1-22</strain>
    </source>
</reference>
<comment type="caution">
    <text evidence="2">The sequence shown here is derived from an EMBL/GenBank/DDBJ whole genome shotgun (WGS) entry which is preliminary data.</text>
</comment>
<evidence type="ECO:0000313" key="2">
    <source>
        <dbReference type="EMBL" id="MDL5159903.1"/>
    </source>
</evidence>